<sequence length="74" mass="7808">MPNYVPCRTDEDGEAHLYPAGNPDRALCGKRVDSGSPSGGGLPVCHECAKRLLGRILNHSGPGQITLVEVTVHS</sequence>
<feature type="region of interest" description="Disordered" evidence="1">
    <location>
        <begin position="1"/>
        <end position="20"/>
    </location>
</feature>
<organism evidence="2">
    <name type="scientific">Actinoplanes campanulatus</name>
    <dbReference type="NCBI Taxonomy" id="113559"/>
    <lineage>
        <taxon>Bacteria</taxon>
        <taxon>Bacillati</taxon>
        <taxon>Actinomycetota</taxon>
        <taxon>Actinomycetes</taxon>
        <taxon>Micromonosporales</taxon>
        <taxon>Micromonosporaceae</taxon>
        <taxon>Actinoplanes</taxon>
    </lineage>
</organism>
<gene>
    <name evidence="2" type="ORF">Aca07nite_59440</name>
</gene>
<proteinExistence type="predicted"/>
<dbReference type="EMBL" id="BOMF01000107">
    <property type="protein sequence ID" value="GID48669.1"/>
    <property type="molecule type" value="Genomic_DNA"/>
</dbReference>
<dbReference type="RefSeq" id="WP_204298841.1">
    <property type="nucleotide sequence ID" value="NZ_BAAAGQ010000027.1"/>
</dbReference>
<name>A0ABQ3WR01_9ACTN</name>
<protein>
    <submittedName>
        <fullName evidence="2">Uncharacterized protein</fullName>
    </submittedName>
</protein>
<evidence type="ECO:0000256" key="1">
    <source>
        <dbReference type="SAM" id="MobiDB-lite"/>
    </source>
</evidence>
<accession>A0ABQ3WR01</accession>
<reference evidence="2" key="1">
    <citation type="submission" date="2021-01" db="EMBL/GenBank/DDBJ databases">
        <title>Whole genome shotgun sequence of Actinoplanes capillaceus NBRC 16408.</title>
        <authorList>
            <person name="Komaki H."/>
            <person name="Tamura T."/>
        </authorList>
    </citation>
    <scope>NUCLEOTIDE SEQUENCE [LARGE SCALE GENOMIC DNA]</scope>
    <source>
        <strain evidence="2">NBRC 16408</strain>
    </source>
</reference>
<comment type="caution">
    <text evidence="2">The sequence shown here is derived from an EMBL/GenBank/DDBJ whole genome shotgun (WGS) entry which is preliminary data.</text>
</comment>
<evidence type="ECO:0000313" key="2">
    <source>
        <dbReference type="EMBL" id="GID48669.1"/>
    </source>
</evidence>